<dbReference type="OrthoDB" id="5404599at2759"/>
<dbReference type="EMBL" id="JAGTJS010000006">
    <property type="protein sequence ID" value="KAH7266034.1"/>
    <property type="molecule type" value="Genomic_DNA"/>
</dbReference>
<evidence type="ECO:0008006" key="3">
    <source>
        <dbReference type="Google" id="ProtNLM"/>
    </source>
</evidence>
<dbReference type="AlphaFoldDB" id="A0A9P9I0D2"/>
<protein>
    <recommendedName>
        <fullName evidence="3">Aminoglycoside phosphotransferase domain-containing protein</fullName>
    </recommendedName>
</protein>
<gene>
    <name evidence="1" type="ORF">B0J15DRAFT_546052</name>
</gene>
<evidence type="ECO:0000313" key="2">
    <source>
        <dbReference type="Proteomes" id="UP000736672"/>
    </source>
</evidence>
<organism evidence="1 2">
    <name type="scientific">Fusarium solani</name>
    <name type="common">Filamentous fungus</name>
    <dbReference type="NCBI Taxonomy" id="169388"/>
    <lineage>
        <taxon>Eukaryota</taxon>
        <taxon>Fungi</taxon>
        <taxon>Dikarya</taxon>
        <taxon>Ascomycota</taxon>
        <taxon>Pezizomycotina</taxon>
        <taxon>Sordariomycetes</taxon>
        <taxon>Hypocreomycetidae</taxon>
        <taxon>Hypocreales</taxon>
        <taxon>Nectriaceae</taxon>
        <taxon>Fusarium</taxon>
        <taxon>Fusarium solani species complex</taxon>
    </lineage>
</organism>
<evidence type="ECO:0000313" key="1">
    <source>
        <dbReference type="EMBL" id="KAH7266034.1"/>
    </source>
</evidence>
<reference evidence="1" key="1">
    <citation type="journal article" date="2021" name="Nat. Commun.">
        <title>Genetic determinants of endophytism in the Arabidopsis root mycobiome.</title>
        <authorList>
            <person name="Mesny F."/>
            <person name="Miyauchi S."/>
            <person name="Thiergart T."/>
            <person name="Pickel B."/>
            <person name="Atanasova L."/>
            <person name="Karlsson M."/>
            <person name="Huettel B."/>
            <person name="Barry K.W."/>
            <person name="Haridas S."/>
            <person name="Chen C."/>
            <person name="Bauer D."/>
            <person name="Andreopoulos W."/>
            <person name="Pangilinan J."/>
            <person name="LaButti K."/>
            <person name="Riley R."/>
            <person name="Lipzen A."/>
            <person name="Clum A."/>
            <person name="Drula E."/>
            <person name="Henrissat B."/>
            <person name="Kohler A."/>
            <person name="Grigoriev I.V."/>
            <person name="Martin F.M."/>
            <person name="Hacquard S."/>
        </authorList>
    </citation>
    <scope>NUCLEOTIDE SEQUENCE</scope>
    <source>
        <strain evidence="1">FSSC 5 MPI-SDFR-AT-0091</strain>
    </source>
</reference>
<sequence>MLTMEEQRERASMALIRPVPSSDNFKWHFNHALERWDPSFRQINASSWIIFDKAILTQLPLRETKEESNDYVDRNEGFIYRIRELGDDEARPTTTASIPDRGPVRPRHAIHPGQYFEYLIGSSGSLKFMPAKADAKHVNHHAWEHENIEYAAKQGPKHFRIPRVIYHTELEGKYSILTERVGTSVFDRPMPVKFLKRLLGQITKAVGEMARWEAPLVQGVKGKDIQWWIFEHVIDTIYSEGHRASDRVQDYLASKGFNMSPCGFLNGHIGLGDVGLDQDFNLVGFNTWMECAFVPKGYIASYVLDRIDYVSRPGDPVWELPSLLKAERRQGAASLFLNLISQGLPNEIECFDKVIDDENAIRATHKERLERKAPWKRGFIFPDEDPDFRPEIFPN</sequence>
<name>A0A9P9I0D2_FUSSL</name>
<accession>A0A9P9I0D2</accession>
<comment type="caution">
    <text evidence="1">The sequence shown here is derived from an EMBL/GenBank/DDBJ whole genome shotgun (WGS) entry which is preliminary data.</text>
</comment>
<proteinExistence type="predicted"/>
<dbReference type="Proteomes" id="UP000736672">
    <property type="component" value="Unassembled WGS sequence"/>
</dbReference>
<keyword evidence="2" id="KW-1185">Reference proteome</keyword>